<protein>
    <submittedName>
        <fullName evidence="1">Uncharacterized protein</fullName>
    </submittedName>
</protein>
<organism evidence="1 2">
    <name type="scientific">Zophobas morio</name>
    <dbReference type="NCBI Taxonomy" id="2755281"/>
    <lineage>
        <taxon>Eukaryota</taxon>
        <taxon>Metazoa</taxon>
        <taxon>Ecdysozoa</taxon>
        <taxon>Arthropoda</taxon>
        <taxon>Hexapoda</taxon>
        <taxon>Insecta</taxon>
        <taxon>Pterygota</taxon>
        <taxon>Neoptera</taxon>
        <taxon>Endopterygota</taxon>
        <taxon>Coleoptera</taxon>
        <taxon>Polyphaga</taxon>
        <taxon>Cucujiformia</taxon>
        <taxon>Tenebrionidae</taxon>
        <taxon>Zophobas</taxon>
    </lineage>
</organism>
<comment type="caution">
    <text evidence="1">The sequence shown here is derived from an EMBL/GenBank/DDBJ whole genome shotgun (WGS) entry which is preliminary data.</text>
</comment>
<dbReference type="Proteomes" id="UP001168821">
    <property type="component" value="Unassembled WGS sequence"/>
</dbReference>
<sequence length="88" mass="10230">MYVADDSLWDEGGRRKAWKRKSRMGVPEKFRSGDVGVSRRIASCLNGNHRREQLVESRHRELHSVNKSSPTNYFVHNRSIISRVNPSH</sequence>
<proteinExistence type="predicted"/>
<evidence type="ECO:0000313" key="2">
    <source>
        <dbReference type="Proteomes" id="UP001168821"/>
    </source>
</evidence>
<dbReference type="EMBL" id="JALNTZ010000002">
    <property type="protein sequence ID" value="KAJ3664286.1"/>
    <property type="molecule type" value="Genomic_DNA"/>
</dbReference>
<name>A0AA38J1D7_9CUCU</name>
<evidence type="ECO:0000313" key="1">
    <source>
        <dbReference type="EMBL" id="KAJ3664286.1"/>
    </source>
</evidence>
<accession>A0AA38J1D7</accession>
<keyword evidence="2" id="KW-1185">Reference proteome</keyword>
<gene>
    <name evidence="1" type="ORF">Zmor_008468</name>
</gene>
<dbReference type="AlphaFoldDB" id="A0AA38J1D7"/>
<reference evidence="1" key="1">
    <citation type="journal article" date="2023" name="G3 (Bethesda)">
        <title>Whole genome assemblies of Zophobas morio and Tenebrio molitor.</title>
        <authorList>
            <person name="Kaur S."/>
            <person name="Stinson S.A."/>
            <person name="diCenzo G.C."/>
        </authorList>
    </citation>
    <scope>NUCLEOTIDE SEQUENCE</scope>
    <source>
        <strain evidence="1">QUZm001</strain>
    </source>
</reference>